<feature type="domain" description="Receptor ligand binding region" evidence="6">
    <location>
        <begin position="276"/>
        <end position="829"/>
    </location>
</feature>
<dbReference type="SUPFAM" id="SSF49899">
    <property type="entry name" value="Concanavalin A-like lectins/glucanases"/>
    <property type="match status" value="1"/>
</dbReference>
<dbReference type="InterPro" id="IPR052612">
    <property type="entry name" value="ANP_Clearance_Receptor"/>
</dbReference>
<evidence type="ECO:0000256" key="5">
    <source>
        <dbReference type="SAM" id="SignalP"/>
    </source>
</evidence>
<dbReference type="EMBL" id="GG666480">
    <property type="protein sequence ID" value="EEN65995.1"/>
    <property type="molecule type" value="Genomic_DNA"/>
</dbReference>
<keyword evidence="3" id="KW-1133">Transmembrane helix</keyword>
<feature type="domain" description="Receptor ligand binding region" evidence="6">
    <location>
        <begin position="64"/>
        <end position="238"/>
    </location>
</feature>
<dbReference type="Gene3D" id="3.40.50.2300">
    <property type="match status" value="4"/>
</dbReference>
<feature type="signal peptide" evidence="5">
    <location>
        <begin position="1"/>
        <end position="23"/>
    </location>
</feature>
<evidence type="ECO:0000256" key="3">
    <source>
        <dbReference type="ARBA" id="ARBA00022989"/>
    </source>
</evidence>
<name>C3Y2A5_BRAFL</name>
<dbReference type="GO" id="GO:0016020">
    <property type="term" value="C:membrane"/>
    <property type="evidence" value="ECO:0007669"/>
    <property type="project" value="UniProtKB-SubCell"/>
</dbReference>
<dbReference type="AlphaFoldDB" id="C3Y2A5"/>
<dbReference type="eggNOG" id="KOG1023">
    <property type="taxonomic scope" value="Eukaryota"/>
</dbReference>
<reference evidence="7" key="1">
    <citation type="journal article" date="2008" name="Nature">
        <title>The amphioxus genome and the evolution of the chordate karyotype.</title>
        <authorList>
            <consortium name="US DOE Joint Genome Institute (JGI-PGF)"/>
            <person name="Putnam N.H."/>
            <person name="Butts T."/>
            <person name="Ferrier D.E.K."/>
            <person name="Furlong R.F."/>
            <person name="Hellsten U."/>
            <person name="Kawashima T."/>
            <person name="Robinson-Rechavi M."/>
            <person name="Shoguchi E."/>
            <person name="Terry A."/>
            <person name="Yu J.-K."/>
            <person name="Benito-Gutierrez E.L."/>
            <person name="Dubchak I."/>
            <person name="Garcia-Fernandez J."/>
            <person name="Gibson-Brown J.J."/>
            <person name="Grigoriev I.V."/>
            <person name="Horton A.C."/>
            <person name="de Jong P.J."/>
            <person name="Jurka J."/>
            <person name="Kapitonov V.V."/>
            <person name="Kohara Y."/>
            <person name="Kuroki Y."/>
            <person name="Lindquist E."/>
            <person name="Lucas S."/>
            <person name="Osoegawa K."/>
            <person name="Pennacchio L.A."/>
            <person name="Salamov A.A."/>
            <person name="Satou Y."/>
            <person name="Sauka-Spengler T."/>
            <person name="Schmutz J."/>
            <person name="Shin-I T."/>
            <person name="Toyoda A."/>
            <person name="Bronner-Fraser M."/>
            <person name="Fujiyama A."/>
            <person name="Holland L.Z."/>
            <person name="Holland P.W.H."/>
            <person name="Satoh N."/>
            <person name="Rokhsar D.S."/>
        </authorList>
    </citation>
    <scope>NUCLEOTIDE SEQUENCE [LARGE SCALE GENOMIC DNA]</scope>
    <source>
        <strain evidence="7">S238N-H82</strain>
        <tissue evidence="7">Testes</tissue>
    </source>
</reference>
<protein>
    <recommendedName>
        <fullName evidence="6">Receptor ligand binding region domain-containing protein</fullName>
    </recommendedName>
</protein>
<evidence type="ECO:0000256" key="1">
    <source>
        <dbReference type="ARBA" id="ARBA00004370"/>
    </source>
</evidence>
<keyword evidence="5" id="KW-0732">Signal</keyword>
<dbReference type="PANTHER" id="PTHR44755">
    <property type="entry name" value="NATRIURETIC PEPTIDE RECEPTOR 3-RELATED"/>
    <property type="match status" value="1"/>
</dbReference>
<evidence type="ECO:0000259" key="6">
    <source>
        <dbReference type="Pfam" id="PF01094"/>
    </source>
</evidence>
<sequence length="846" mass="94552">MAARLFPVTFCLILLSGKIEVFSEDFVILVIQPQDVRYAWSLDKITLTVEWAIDDLGDRGLFNSLGTNTVFRVLSLDSECSQYRTNLKLTYLYYEQRLRPSVIIGPTDVFTVAEASRLGTHWKVPVITAGGPASTFREDEFQGAPMLTRVGHTDNKLAKAVGSLLSHFNWTRVALVYRDSKSKCHGSTCFFRIKAIKDMLNETKTANITMERTDGPDGQVDLDSAMKDVAEVARVILGLVVANVKIGGVFSEEFVILVIQPQQVSYAWSLDKINSTVDWALDTLRDTGVLGKNNSFKIHTLDSECDNYKTKIKLLDLYYVDFVKPSVVIGPTCPFAVTETSRLASQWLVPVFTAGGTSATLRTASDFQSEYEMLIRMGHTDGKMADAVATFLSDPTVNFTRPEYRLAMVYHSETADIQQRPCVFRMAAIKQRLERLNETTIKVVKDEEYTDRASSDFGAILDEISSVARVVITCTPISDLQEMMRAAKNRGMTDGRFVFIAIDPEFEGMYYGTHLWKTGPVGLWPLNRKNNAKDVSKSYRGRKGDRCIWVGNWNNGTMANTEYAEGPDGVSSVVFTGSPVSKMVIPNNGSILDVRQSLTVLVKINGSANGNGTIFSYDGSGMELRQQDGKGLSARFVRRDGHFLKQVKKDDVLTPDEWNYIGVSYDYRTGIAKLWHDGKEVAGESIGIVDLRTQGDITVGEQFKGRITCLQVYNYAMDDSQIEAAKDACEDRKDEFLDSCDEEELLEAFRSVLAITLRKPATEEFKDFVKKLEDRGVKENHYVTAYHDSMVLFATALNETIAAGANPADLKENGSLILKNMWNRTFQGCSRRPQEKTPDIFDNAIT</sequence>
<dbReference type="Pfam" id="PF01094">
    <property type="entry name" value="ANF_receptor"/>
    <property type="match status" value="2"/>
</dbReference>
<evidence type="ECO:0000313" key="7">
    <source>
        <dbReference type="EMBL" id="EEN65995.1"/>
    </source>
</evidence>
<gene>
    <name evidence="7" type="ORF">BRAFLDRAFT_105423</name>
</gene>
<dbReference type="PANTHER" id="PTHR44755:SF11">
    <property type="entry name" value="ATRIAL NATRIURETIC PEPTIDE RECEPTOR 3 ISOFORM X1"/>
    <property type="match status" value="1"/>
</dbReference>
<dbReference type="InParanoid" id="C3Y2A5"/>
<dbReference type="InterPro" id="IPR028082">
    <property type="entry name" value="Peripla_BP_I"/>
</dbReference>
<dbReference type="Gene3D" id="2.60.120.200">
    <property type="match status" value="1"/>
</dbReference>
<feature type="chain" id="PRO_5002933258" description="Receptor ligand binding region domain-containing protein" evidence="5">
    <location>
        <begin position="24"/>
        <end position="846"/>
    </location>
</feature>
<dbReference type="InterPro" id="IPR013320">
    <property type="entry name" value="ConA-like_dom_sf"/>
</dbReference>
<evidence type="ECO:0000256" key="4">
    <source>
        <dbReference type="ARBA" id="ARBA00023136"/>
    </source>
</evidence>
<accession>C3Y2A5</accession>
<dbReference type="SUPFAM" id="SSF53822">
    <property type="entry name" value="Periplasmic binding protein-like I"/>
    <property type="match status" value="3"/>
</dbReference>
<organism>
    <name type="scientific">Branchiostoma floridae</name>
    <name type="common">Florida lancelet</name>
    <name type="synonym">Amphioxus</name>
    <dbReference type="NCBI Taxonomy" id="7739"/>
    <lineage>
        <taxon>Eukaryota</taxon>
        <taxon>Metazoa</taxon>
        <taxon>Chordata</taxon>
        <taxon>Cephalochordata</taxon>
        <taxon>Leptocardii</taxon>
        <taxon>Amphioxiformes</taxon>
        <taxon>Branchiostomatidae</taxon>
        <taxon>Branchiostoma</taxon>
    </lineage>
</organism>
<proteinExistence type="predicted"/>
<dbReference type="InterPro" id="IPR001828">
    <property type="entry name" value="ANF_lig-bd_rcpt"/>
</dbReference>
<keyword evidence="4" id="KW-0472">Membrane</keyword>
<evidence type="ECO:0000256" key="2">
    <source>
        <dbReference type="ARBA" id="ARBA00022692"/>
    </source>
</evidence>
<keyword evidence="2" id="KW-0812">Transmembrane</keyword>
<comment type="subcellular location">
    <subcellularLocation>
        <location evidence="1">Membrane</location>
    </subcellularLocation>
</comment>